<dbReference type="Pfam" id="PF14111">
    <property type="entry name" value="DUF4283"/>
    <property type="match status" value="1"/>
</dbReference>
<keyword evidence="6" id="KW-1185">Reference proteome</keyword>
<dbReference type="PANTHER" id="PTHR31286:SF167">
    <property type="entry name" value="OS09G0268800 PROTEIN"/>
    <property type="match status" value="1"/>
</dbReference>
<sequence>MARIDIASLHLPSIVLSRYVQVLFHIYEEALIHDFDHVSIHPEPQADSFCLVLKILSPKTIKPDWIHNAMARIDIPSLHLPSIVLSRYVQVLFHIYEEALIHDFDHVSIHPEPQADSFCLVLKILSPKTIKPDWIHNAMKEAWVVRCPFTIAEYHSGMFLVRFGCESDRRRVMEGQPWHFDNSLMIFAIPDGPMA</sequence>
<comment type="caution">
    <text evidence="2">The sequence shown here is derived from an EMBL/GenBank/DDBJ whole genome shotgun (WGS) entry which is preliminary data.</text>
</comment>
<evidence type="ECO:0000313" key="3">
    <source>
        <dbReference type="EMBL" id="KAF4377553.1"/>
    </source>
</evidence>
<dbReference type="AlphaFoldDB" id="A0A7J6F3G4"/>
<dbReference type="InterPro" id="IPR025558">
    <property type="entry name" value="DUF4283"/>
</dbReference>
<dbReference type="InterPro" id="IPR040256">
    <property type="entry name" value="At4g02000-like"/>
</dbReference>
<protein>
    <recommendedName>
        <fullName evidence="1">DUF4283 domain-containing protein</fullName>
    </recommendedName>
</protein>
<feature type="domain" description="DUF4283" evidence="1">
    <location>
        <begin position="118"/>
        <end position="188"/>
    </location>
</feature>
<evidence type="ECO:0000313" key="2">
    <source>
        <dbReference type="EMBL" id="KAF4365156.1"/>
    </source>
</evidence>
<evidence type="ECO:0000313" key="4">
    <source>
        <dbReference type="EMBL" id="KAF4388601.1"/>
    </source>
</evidence>
<organism evidence="2 5">
    <name type="scientific">Cannabis sativa</name>
    <name type="common">Hemp</name>
    <name type="synonym">Marijuana</name>
    <dbReference type="NCBI Taxonomy" id="3483"/>
    <lineage>
        <taxon>Eukaryota</taxon>
        <taxon>Viridiplantae</taxon>
        <taxon>Streptophyta</taxon>
        <taxon>Embryophyta</taxon>
        <taxon>Tracheophyta</taxon>
        <taxon>Spermatophyta</taxon>
        <taxon>Magnoliopsida</taxon>
        <taxon>eudicotyledons</taxon>
        <taxon>Gunneridae</taxon>
        <taxon>Pentapetalae</taxon>
        <taxon>rosids</taxon>
        <taxon>fabids</taxon>
        <taxon>Rosales</taxon>
        <taxon>Cannabaceae</taxon>
        <taxon>Cannabis</taxon>
    </lineage>
</organism>
<accession>A0A7J6F3G4</accession>
<dbReference type="Proteomes" id="UP000583929">
    <property type="component" value="Unassembled WGS sequence"/>
</dbReference>
<gene>
    <name evidence="2" type="ORF">F8388_011086</name>
    <name evidence="3" type="ORF">F8388_025044</name>
    <name evidence="4" type="ORF">G4B88_021512</name>
</gene>
<dbReference type="EMBL" id="JAATIP010000079">
    <property type="protein sequence ID" value="KAF4377553.1"/>
    <property type="molecule type" value="Genomic_DNA"/>
</dbReference>
<proteinExistence type="predicted"/>
<dbReference type="Proteomes" id="UP000525078">
    <property type="component" value="Unassembled WGS sequence"/>
</dbReference>
<evidence type="ECO:0000313" key="6">
    <source>
        <dbReference type="Proteomes" id="UP000583929"/>
    </source>
</evidence>
<dbReference type="PANTHER" id="PTHR31286">
    <property type="entry name" value="GLYCINE-RICH CELL WALL STRUCTURAL PROTEIN 1.8-LIKE"/>
    <property type="match status" value="1"/>
</dbReference>
<evidence type="ECO:0000313" key="5">
    <source>
        <dbReference type="Proteomes" id="UP000525078"/>
    </source>
</evidence>
<evidence type="ECO:0000259" key="1">
    <source>
        <dbReference type="Pfam" id="PF14111"/>
    </source>
</evidence>
<dbReference type="EMBL" id="JAATIP010000161">
    <property type="protein sequence ID" value="KAF4365156.1"/>
    <property type="molecule type" value="Genomic_DNA"/>
</dbReference>
<name>A0A7J6F3G4_CANSA</name>
<dbReference type="EMBL" id="JAATIQ010000073">
    <property type="protein sequence ID" value="KAF4388601.1"/>
    <property type="molecule type" value="Genomic_DNA"/>
</dbReference>
<reference evidence="5 6" key="1">
    <citation type="journal article" date="2020" name="bioRxiv">
        <title>Sequence and annotation of 42 cannabis genomes reveals extensive copy number variation in cannabinoid synthesis and pathogen resistance genes.</title>
        <authorList>
            <person name="Mckernan K.J."/>
            <person name="Helbert Y."/>
            <person name="Kane L.T."/>
            <person name="Ebling H."/>
            <person name="Zhang L."/>
            <person name="Liu B."/>
            <person name="Eaton Z."/>
            <person name="Mclaughlin S."/>
            <person name="Kingan S."/>
            <person name="Baybayan P."/>
            <person name="Concepcion G."/>
            <person name="Jordan M."/>
            <person name="Riva A."/>
            <person name="Barbazuk W."/>
            <person name="Harkins T."/>
        </authorList>
    </citation>
    <scope>NUCLEOTIDE SEQUENCE [LARGE SCALE GENOMIC DNA]</scope>
    <source>
        <strain evidence="5 6">cv. Jamaican Lion 4</strain>
        <strain evidence="4">Father</strain>
        <strain evidence="2">Mother</strain>
        <tissue evidence="2">Leaf</tissue>
    </source>
</reference>